<accession>I7MMZ9</accession>
<evidence type="ECO:0000313" key="3">
    <source>
        <dbReference type="Proteomes" id="UP000009168"/>
    </source>
</evidence>
<dbReference type="Proteomes" id="UP000009168">
    <property type="component" value="Unassembled WGS sequence"/>
</dbReference>
<reference evidence="3" key="1">
    <citation type="journal article" date="2006" name="PLoS Biol.">
        <title>Macronuclear genome sequence of the ciliate Tetrahymena thermophila, a model eukaryote.</title>
        <authorList>
            <person name="Eisen J.A."/>
            <person name="Coyne R.S."/>
            <person name="Wu M."/>
            <person name="Wu D."/>
            <person name="Thiagarajan M."/>
            <person name="Wortman J.R."/>
            <person name="Badger J.H."/>
            <person name="Ren Q."/>
            <person name="Amedeo P."/>
            <person name="Jones K.M."/>
            <person name="Tallon L.J."/>
            <person name="Delcher A.L."/>
            <person name="Salzberg S.L."/>
            <person name="Silva J.C."/>
            <person name="Haas B.J."/>
            <person name="Majoros W.H."/>
            <person name="Farzad M."/>
            <person name="Carlton J.M."/>
            <person name="Smith R.K. Jr."/>
            <person name="Garg J."/>
            <person name="Pearlman R.E."/>
            <person name="Karrer K.M."/>
            <person name="Sun L."/>
            <person name="Manning G."/>
            <person name="Elde N.C."/>
            <person name="Turkewitz A.P."/>
            <person name="Asai D.J."/>
            <person name="Wilkes D.E."/>
            <person name="Wang Y."/>
            <person name="Cai H."/>
            <person name="Collins K."/>
            <person name="Stewart B.A."/>
            <person name="Lee S.R."/>
            <person name="Wilamowska K."/>
            <person name="Weinberg Z."/>
            <person name="Ruzzo W.L."/>
            <person name="Wloga D."/>
            <person name="Gaertig J."/>
            <person name="Frankel J."/>
            <person name="Tsao C.-C."/>
            <person name="Gorovsky M.A."/>
            <person name="Keeling P.J."/>
            <person name="Waller R.F."/>
            <person name="Patron N.J."/>
            <person name="Cherry J.M."/>
            <person name="Stover N.A."/>
            <person name="Krieger C.J."/>
            <person name="del Toro C."/>
            <person name="Ryder H.F."/>
            <person name="Williamson S.C."/>
            <person name="Barbeau R.A."/>
            <person name="Hamilton E.P."/>
            <person name="Orias E."/>
        </authorList>
    </citation>
    <scope>NUCLEOTIDE SEQUENCE [LARGE SCALE GENOMIC DNA]</scope>
    <source>
        <strain evidence="3">SB210</strain>
    </source>
</reference>
<dbReference type="AlphaFoldDB" id="I7MMZ9"/>
<gene>
    <name evidence="2" type="ORF">TTHERM_00495910</name>
</gene>
<protein>
    <submittedName>
        <fullName evidence="2">Uncharacterized protein</fullName>
    </submittedName>
</protein>
<dbReference type="KEGG" id="tet:TTHERM_00495910"/>
<dbReference type="InParanoid" id="I7MMZ9"/>
<dbReference type="RefSeq" id="XP_001027879.2">
    <property type="nucleotide sequence ID" value="XM_001027879.2"/>
</dbReference>
<proteinExistence type="predicted"/>
<evidence type="ECO:0000313" key="2">
    <source>
        <dbReference type="EMBL" id="EAS07637.2"/>
    </source>
</evidence>
<dbReference type="GeneID" id="7829357"/>
<name>I7MMZ9_TETTS</name>
<sequence>MMNLELQDSIDSNKLVGYQPVTDRLHKKMSVKFRRETQEVVYSPDNNERQLFRSTSRNKFESNQSNVQENTPKLLKQNSMNKMNIYTNAVNVPPFIKENGFFQRKKTFEAFVKDGDKLLKNKDDVKSALLEKIEQKMNRIKYISNNNQDTNDEIIYQEYKRLNSNKSNGIILTNQFWSKNYYDYIIKRSKVKNDLDQLKHKKKMEPTPQLLENFNNYFMDKFIKNADEDFILDEFKKKDSNATSEFISHSQKISNSNSQDTPLNNLSSIKNSNLTNISTFGQAQNNSIIQRHKLISPFQSRRINSFSNEFKSNASIKNQEQLFQKIIKGPKEFEKLQNFQTISKQNQQKEIQSNINQTPSERTGSILNTSENISVLAGQQANNGQHRIRKSSSQISLDQKPALTFFEEQMKEILAKQENKKKNQYATLDFYLQVVKEIDQKRFSKTDKEMIQDQQVKHNLLKETQKMKHQRSQSQMNNLKNQKNFKFESPYSIQNLNYNYSSRHSLRSRQLQNNEERGSMQSLFSASNQDRFSSIMLNDEENEKEILREGMGKLIQTCEQFHHENINIMAVIDKAQQLKDQKKIIKQEMKKKQDILNNLNALIQRKEKEKKQQDPRIRLQKNKKSKYYYVDDD</sequence>
<dbReference type="EMBL" id="GG662212">
    <property type="protein sequence ID" value="EAS07637.2"/>
    <property type="molecule type" value="Genomic_DNA"/>
</dbReference>
<organism evidence="2 3">
    <name type="scientific">Tetrahymena thermophila (strain SB210)</name>
    <dbReference type="NCBI Taxonomy" id="312017"/>
    <lineage>
        <taxon>Eukaryota</taxon>
        <taxon>Sar</taxon>
        <taxon>Alveolata</taxon>
        <taxon>Ciliophora</taxon>
        <taxon>Intramacronucleata</taxon>
        <taxon>Oligohymenophorea</taxon>
        <taxon>Hymenostomatida</taxon>
        <taxon>Tetrahymenina</taxon>
        <taxon>Tetrahymenidae</taxon>
        <taxon>Tetrahymena</taxon>
    </lineage>
</organism>
<keyword evidence="1" id="KW-0175">Coiled coil</keyword>
<feature type="coiled-coil region" evidence="1">
    <location>
        <begin position="568"/>
        <end position="612"/>
    </location>
</feature>
<evidence type="ECO:0000256" key="1">
    <source>
        <dbReference type="SAM" id="Coils"/>
    </source>
</evidence>
<keyword evidence="3" id="KW-1185">Reference proteome</keyword>